<evidence type="ECO:0000313" key="3">
    <source>
        <dbReference type="Proteomes" id="UP000717585"/>
    </source>
</evidence>
<feature type="region of interest" description="Disordered" evidence="1">
    <location>
        <begin position="34"/>
        <end position="57"/>
    </location>
</feature>
<comment type="caution">
    <text evidence="2">The sequence shown here is derived from an EMBL/GenBank/DDBJ whole genome shotgun (WGS) entry which is preliminary data.</text>
</comment>
<dbReference type="EMBL" id="JAHDYR010000032">
    <property type="protein sequence ID" value="KAG9392801.1"/>
    <property type="molecule type" value="Genomic_DNA"/>
</dbReference>
<organism evidence="2 3">
    <name type="scientific">Carpediemonas membranifera</name>
    <dbReference type="NCBI Taxonomy" id="201153"/>
    <lineage>
        <taxon>Eukaryota</taxon>
        <taxon>Metamonada</taxon>
        <taxon>Carpediemonas-like organisms</taxon>
        <taxon>Carpediemonas</taxon>
    </lineage>
</organism>
<reference evidence="2" key="1">
    <citation type="submission" date="2021-05" db="EMBL/GenBank/DDBJ databases">
        <title>A free-living protist that lacks canonical eukaryotic 1 DNA replication and segregation systems.</title>
        <authorList>
            <person name="Salas-Leiva D.E."/>
            <person name="Tromer E.C."/>
            <person name="Curtis B.A."/>
            <person name="Jerlstrom-Hultqvist J."/>
            <person name="Kolisko M."/>
            <person name="Yi Z."/>
            <person name="Salas-Leiva J.S."/>
            <person name="Gallot-Lavallee L."/>
            <person name="Kops G.J.P.L."/>
            <person name="Archibald J.M."/>
            <person name="Simpson A.G.B."/>
            <person name="Roger A.J."/>
        </authorList>
    </citation>
    <scope>NUCLEOTIDE SEQUENCE</scope>
    <source>
        <strain evidence="2">BICM</strain>
    </source>
</reference>
<gene>
    <name evidence="2" type="ORF">J8273_5838</name>
</gene>
<evidence type="ECO:0000256" key="1">
    <source>
        <dbReference type="SAM" id="MobiDB-lite"/>
    </source>
</evidence>
<sequence>MKELVRDNELSRSLPGKLIAAWAYEIDNATATVATPPAGLMTPHTTPSSSDYVPRRREAQKPTFISIPVRPEVYSRVIAFVASLEEAPPPSDVSVAESQALLE</sequence>
<keyword evidence="3" id="KW-1185">Reference proteome</keyword>
<dbReference type="AlphaFoldDB" id="A0A8J6E198"/>
<accession>A0A8J6E198</accession>
<evidence type="ECO:0000313" key="2">
    <source>
        <dbReference type="EMBL" id="KAG9392801.1"/>
    </source>
</evidence>
<proteinExistence type="predicted"/>
<name>A0A8J6E198_9EUKA</name>
<dbReference type="Proteomes" id="UP000717585">
    <property type="component" value="Unassembled WGS sequence"/>
</dbReference>
<protein>
    <submittedName>
        <fullName evidence="2">Uncharacterized protein</fullName>
    </submittedName>
</protein>